<feature type="region of interest" description="Disordered" evidence="1">
    <location>
        <begin position="129"/>
        <end position="148"/>
    </location>
</feature>
<evidence type="ECO:0000256" key="1">
    <source>
        <dbReference type="SAM" id="MobiDB-lite"/>
    </source>
</evidence>
<keyword evidence="4" id="KW-1185">Reference proteome</keyword>
<accession>B7PG44</accession>
<dbReference type="EMBL" id="ABJB010433885">
    <property type="status" value="NOT_ANNOTATED_CDS"/>
    <property type="molecule type" value="Genomic_DNA"/>
</dbReference>
<dbReference type="PaxDb" id="6945-B7PG44"/>
<name>B7PG44_IXOSC</name>
<organism>
    <name type="scientific">Ixodes scapularis</name>
    <name type="common">Black-legged tick</name>
    <name type="synonym">Deer tick</name>
    <dbReference type="NCBI Taxonomy" id="6945"/>
    <lineage>
        <taxon>Eukaryota</taxon>
        <taxon>Metazoa</taxon>
        <taxon>Ecdysozoa</taxon>
        <taxon>Arthropoda</taxon>
        <taxon>Chelicerata</taxon>
        <taxon>Arachnida</taxon>
        <taxon>Acari</taxon>
        <taxon>Parasitiformes</taxon>
        <taxon>Ixodida</taxon>
        <taxon>Ixodoidea</taxon>
        <taxon>Ixodidae</taxon>
        <taxon>Ixodinae</taxon>
        <taxon>Ixodes</taxon>
    </lineage>
</organism>
<sequence length="148" mass="15793">MVNVPALDTPYVSRVRRFSRFLGSGVLGEDDRAALELPGRPFSGNTTPTFSASEVAVAARNRPPNHGTSFVRIASLFHGAASPSAPVLTDCELERRRGARVLGVGPTLVNEASHAPRVRLDSVTMRAAARPHLRSPRSSPGPNNGRFA</sequence>
<dbReference type="EnsemblMetazoa" id="ISCW003498-RA">
    <property type="protein sequence ID" value="ISCW003498-PA"/>
    <property type="gene ID" value="ISCW003498"/>
</dbReference>
<dbReference type="VEuPathDB" id="VectorBase:ISCW003498"/>
<dbReference type="VEuPathDB" id="VectorBase:ISCI003498"/>
<protein>
    <submittedName>
        <fullName evidence="2 3">Uncharacterized protein</fullName>
    </submittedName>
</protein>
<evidence type="ECO:0000313" key="4">
    <source>
        <dbReference type="Proteomes" id="UP000001555"/>
    </source>
</evidence>
<gene>
    <name evidence="2" type="ORF">IscW_ISCW003498</name>
</gene>
<proteinExistence type="predicted"/>
<dbReference type="Proteomes" id="UP000001555">
    <property type="component" value="Unassembled WGS sequence"/>
</dbReference>
<evidence type="ECO:0000313" key="2">
    <source>
        <dbReference type="EMBL" id="EEC05566.1"/>
    </source>
</evidence>
<reference evidence="2 4" key="1">
    <citation type="submission" date="2008-03" db="EMBL/GenBank/DDBJ databases">
        <title>Annotation of Ixodes scapularis.</title>
        <authorList>
            <consortium name="Ixodes scapularis Genome Project Consortium"/>
            <person name="Caler E."/>
            <person name="Hannick L.I."/>
            <person name="Bidwell S."/>
            <person name="Joardar V."/>
            <person name="Thiagarajan M."/>
            <person name="Amedeo P."/>
            <person name="Galinsky K.J."/>
            <person name="Schobel S."/>
            <person name="Inman J."/>
            <person name="Hostetler J."/>
            <person name="Miller J."/>
            <person name="Hammond M."/>
            <person name="Megy K."/>
            <person name="Lawson D."/>
            <person name="Kodira C."/>
            <person name="Sutton G."/>
            <person name="Meyer J."/>
            <person name="Hill C.A."/>
            <person name="Birren B."/>
            <person name="Nene V."/>
            <person name="Collins F."/>
            <person name="Alarcon-Chaidez F."/>
            <person name="Wikel S."/>
            <person name="Strausberg R."/>
        </authorList>
    </citation>
    <scope>NUCLEOTIDE SEQUENCE [LARGE SCALE GENOMIC DNA]</scope>
    <source>
        <strain evidence="4">Wikel</strain>
        <strain evidence="2">Wikel colony</strain>
    </source>
</reference>
<dbReference type="HOGENOM" id="CLU_1760801_0_0_1"/>
<dbReference type="InParanoid" id="B7PG44"/>
<dbReference type="AlphaFoldDB" id="B7PG44"/>
<reference evidence="3" key="2">
    <citation type="submission" date="2020-05" db="UniProtKB">
        <authorList>
            <consortium name="EnsemblMetazoa"/>
        </authorList>
    </citation>
    <scope>IDENTIFICATION</scope>
    <source>
        <strain evidence="3">wikel</strain>
    </source>
</reference>
<evidence type="ECO:0000313" key="3">
    <source>
        <dbReference type="EnsemblMetazoa" id="ISCW003498-PA"/>
    </source>
</evidence>
<dbReference type="EMBL" id="DS706225">
    <property type="protein sequence ID" value="EEC05566.1"/>
    <property type="molecule type" value="Genomic_DNA"/>
</dbReference>